<keyword evidence="8 9" id="KW-0368">Histidine biosynthesis</keyword>
<proteinExistence type="inferred from homology"/>
<evidence type="ECO:0000256" key="6">
    <source>
        <dbReference type="ARBA" id="ARBA00022679"/>
    </source>
</evidence>
<dbReference type="UniPathway" id="UPA00031">
    <property type="reaction ID" value="UER00012"/>
</dbReference>
<keyword evidence="5 9" id="KW-0028">Amino-acid biosynthesis</keyword>
<dbReference type="InterPro" id="IPR005861">
    <property type="entry name" value="HisP_aminotrans"/>
</dbReference>
<dbReference type="STRING" id="1121324.CLIT_11c01310"/>
<evidence type="ECO:0000256" key="8">
    <source>
        <dbReference type="ARBA" id="ARBA00023102"/>
    </source>
</evidence>
<organism evidence="11 12">
    <name type="scientific">Peptoclostridium litorale DSM 5388</name>
    <dbReference type="NCBI Taxonomy" id="1121324"/>
    <lineage>
        <taxon>Bacteria</taxon>
        <taxon>Bacillati</taxon>
        <taxon>Bacillota</taxon>
        <taxon>Clostridia</taxon>
        <taxon>Peptostreptococcales</taxon>
        <taxon>Peptoclostridiaceae</taxon>
        <taxon>Peptoclostridium</taxon>
    </lineage>
</organism>
<evidence type="ECO:0000256" key="5">
    <source>
        <dbReference type="ARBA" id="ARBA00022605"/>
    </source>
</evidence>
<evidence type="ECO:0000313" key="12">
    <source>
        <dbReference type="Proteomes" id="UP000027946"/>
    </source>
</evidence>
<dbReference type="RefSeq" id="WP_038265044.1">
    <property type="nucleotide sequence ID" value="NZ_FSRH01000002.1"/>
</dbReference>
<dbReference type="eggNOG" id="COG0079">
    <property type="taxonomic scope" value="Bacteria"/>
</dbReference>
<evidence type="ECO:0000259" key="10">
    <source>
        <dbReference type="Pfam" id="PF00155"/>
    </source>
</evidence>
<dbReference type="InterPro" id="IPR015424">
    <property type="entry name" value="PyrdxlP-dep_Trfase"/>
</dbReference>
<protein>
    <recommendedName>
        <fullName evidence="9">Histidinol-phosphate aminotransferase</fullName>
        <ecNumber evidence="9">2.6.1.9</ecNumber>
    </recommendedName>
    <alternativeName>
        <fullName evidence="9">Imidazole acetol-phosphate transaminase</fullName>
    </alternativeName>
</protein>
<dbReference type="InterPro" id="IPR004839">
    <property type="entry name" value="Aminotransferase_I/II_large"/>
</dbReference>
<dbReference type="PANTHER" id="PTHR42885:SF2">
    <property type="entry name" value="HISTIDINOL-PHOSPHATE AMINOTRANSFERASE"/>
    <property type="match status" value="1"/>
</dbReference>
<dbReference type="OrthoDB" id="9813612at2"/>
<dbReference type="AlphaFoldDB" id="A0A069RLR0"/>
<feature type="domain" description="Aminotransferase class I/classII large" evidence="10">
    <location>
        <begin position="26"/>
        <end position="346"/>
    </location>
</feature>
<dbReference type="EMBL" id="JJMM01000011">
    <property type="protein sequence ID" value="KDR95102.1"/>
    <property type="molecule type" value="Genomic_DNA"/>
</dbReference>
<comment type="cofactor">
    <cofactor evidence="1 9">
        <name>pyridoxal 5'-phosphate</name>
        <dbReference type="ChEBI" id="CHEBI:597326"/>
    </cofactor>
</comment>
<comment type="subunit">
    <text evidence="3 9">Homodimer.</text>
</comment>
<comment type="pathway">
    <text evidence="9">Amino-acid biosynthesis; L-histidine biosynthesis; L-histidine from 5-phospho-alpha-D-ribose 1-diphosphate: step 7/9.</text>
</comment>
<dbReference type="GO" id="GO:0000105">
    <property type="term" value="P:L-histidine biosynthetic process"/>
    <property type="evidence" value="ECO:0007669"/>
    <property type="project" value="UniProtKB-UniRule"/>
</dbReference>
<dbReference type="InterPro" id="IPR015421">
    <property type="entry name" value="PyrdxlP-dep_Trfase_major"/>
</dbReference>
<keyword evidence="12" id="KW-1185">Reference proteome</keyword>
<dbReference type="GO" id="GO:0030170">
    <property type="term" value="F:pyridoxal phosphate binding"/>
    <property type="evidence" value="ECO:0007669"/>
    <property type="project" value="InterPro"/>
</dbReference>
<dbReference type="NCBIfam" id="TIGR01141">
    <property type="entry name" value="hisC"/>
    <property type="match status" value="1"/>
</dbReference>
<dbReference type="PROSITE" id="PS00599">
    <property type="entry name" value="AA_TRANSFER_CLASS_2"/>
    <property type="match status" value="1"/>
</dbReference>
<evidence type="ECO:0000313" key="11">
    <source>
        <dbReference type="EMBL" id="KDR95102.1"/>
    </source>
</evidence>
<feature type="modified residue" description="N6-(pyridoxal phosphate)lysine" evidence="9">
    <location>
        <position position="213"/>
    </location>
</feature>
<evidence type="ECO:0000256" key="3">
    <source>
        <dbReference type="ARBA" id="ARBA00011738"/>
    </source>
</evidence>
<dbReference type="InterPro" id="IPR001917">
    <property type="entry name" value="Aminotrans_II_pyridoxalP_BS"/>
</dbReference>
<gene>
    <name evidence="9 11" type="primary">hisC</name>
    <name evidence="11" type="ORF">CLIT_11c01310</name>
</gene>
<dbReference type="HAMAP" id="MF_01023">
    <property type="entry name" value="HisC_aminotrans_2"/>
    <property type="match status" value="1"/>
</dbReference>
<keyword evidence="7 9" id="KW-0663">Pyridoxal phosphate</keyword>
<dbReference type="InterPro" id="IPR015422">
    <property type="entry name" value="PyrdxlP-dep_Trfase_small"/>
</dbReference>
<dbReference type="Gene3D" id="3.40.640.10">
    <property type="entry name" value="Type I PLP-dependent aspartate aminotransferase-like (Major domain)"/>
    <property type="match status" value="1"/>
</dbReference>
<evidence type="ECO:0000256" key="9">
    <source>
        <dbReference type="HAMAP-Rule" id="MF_01023"/>
    </source>
</evidence>
<comment type="caution">
    <text evidence="11">The sequence shown here is derived from an EMBL/GenBank/DDBJ whole genome shotgun (WGS) entry which is preliminary data.</text>
</comment>
<evidence type="ECO:0000256" key="1">
    <source>
        <dbReference type="ARBA" id="ARBA00001933"/>
    </source>
</evidence>
<dbReference type="GO" id="GO:0004400">
    <property type="term" value="F:histidinol-phosphate transaminase activity"/>
    <property type="evidence" value="ECO:0007669"/>
    <property type="project" value="UniProtKB-UniRule"/>
</dbReference>
<keyword evidence="4 9" id="KW-0032">Aminotransferase</keyword>
<dbReference type="CDD" id="cd00609">
    <property type="entry name" value="AAT_like"/>
    <property type="match status" value="1"/>
</dbReference>
<dbReference type="SUPFAM" id="SSF53383">
    <property type="entry name" value="PLP-dependent transferases"/>
    <property type="match status" value="1"/>
</dbReference>
<sequence>MIENLVKETIRDLKPYVPNDYEYKYKMDANESPFNVSDEMLQKIVEKIKGLEYNIYPDSDSVALRKKIAPYVGLSYENIMVGSGSDELIQVIFNTFVDKDDVVFSHSPTFVMYSINSTIAQAKYLEYQTDEDFNLDMDSFIRQAKGSGAKLVFLCNPNNPTGNKIQRSDLVKAIEGLEAIVVVDEAYIEFGGESVIDLVGRHENLIVLRTFSKAFGFAGIRAGYLAASGLVMENLEKVKPPYNLNIASQAIAEIAVENMCIMNQNVARITNERNRIYEVLKDIERIKVYQSHTNFIVIRVENSQDVFEKLLKKGIMVRSFSGGRMENRIRITVGNKEQNDAIIAALEEILKGE</sequence>
<dbReference type="Gene3D" id="3.90.1150.10">
    <property type="entry name" value="Aspartate Aminotransferase, domain 1"/>
    <property type="match status" value="1"/>
</dbReference>
<evidence type="ECO:0000256" key="2">
    <source>
        <dbReference type="ARBA" id="ARBA00007970"/>
    </source>
</evidence>
<accession>A0A069RLR0</accession>
<dbReference type="EC" id="2.6.1.9" evidence="9"/>
<comment type="catalytic activity">
    <reaction evidence="9">
        <text>L-histidinol phosphate + 2-oxoglutarate = 3-(imidazol-4-yl)-2-oxopropyl phosphate + L-glutamate</text>
        <dbReference type="Rhea" id="RHEA:23744"/>
        <dbReference type="ChEBI" id="CHEBI:16810"/>
        <dbReference type="ChEBI" id="CHEBI:29985"/>
        <dbReference type="ChEBI" id="CHEBI:57766"/>
        <dbReference type="ChEBI" id="CHEBI:57980"/>
        <dbReference type="EC" id="2.6.1.9"/>
    </reaction>
</comment>
<keyword evidence="6 9" id="KW-0808">Transferase</keyword>
<evidence type="ECO:0000256" key="7">
    <source>
        <dbReference type="ARBA" id="ARBA00022898"/>
    </source>
</evidence>
<reference evidence="11 12" key="1">
    <citation type="submission" date="2014-03" db="EMBL/GenBank/DDBJ databases">
        <title>Genome sequence of Clostridium litorale W6, DSM 5388.</title>
        <authorList>
            <person name="Poehlein A."/>
            <person name="Jagirdar A."/>
            <person name="Khonsari B."/>
            <person name="Chibani C.M."/>
            <person name="Gutierrez Gutierrez D.A."/>
            <person name="Davydova E."/>
            <person name="Alghaithi H.S."/>
            <person name="Nair K.P."/>
            <person name="Dhamotharan K."/>
            <person name="Chandran L."/>
            <person name="G W."/>
            <person name="Daniel R."/>
        </authorList>
    </citation>
    <scope>NUCLEOTIDE SEQUENCE [LARGE SCALE GENOMIC DNA]</scope>
    <source>
        <strain evidence="11 12">W6</strain>
    </source>
</reference>
<dbReference type="PANTHER" id="PTHR42885">
    <property type="entry name" value="HISTIDINOL-PHOSPHATE AMINOTRANSFERASE-RELATED"/>
    <property type="match status" value="1"/>
</dbReference>
<evidence type="ECO:0000256" key="4">
    <source>
        <dbReference type="ARBA" id="ARBA00022576"/>
    </source>
</evidence>
<comment type="similarity">
    <text evidence="2 9">Belongs to the class-II pyridoxal-phosphate-dependent aminotransferase family. Histidinol-phosphate aminotransferase subfamily.</text>
</comment>
<name>A0A069RLR0_PEPLI</name>
<dbReference type="Pfam" id="PF00155">
    <property type="entry name" value="Aminotran_1_2"/>
    <property type="match status" value="1"/>
</dbReference>
<dbReference type="Proteomes" id="UP000027946">
    <property type="component" value="Unassembled WGS sequence"/>
</dbReference>